<dbReference type="Pfam" id="PF07732">
    <property type="entry name" value="Cu-oxidase_3"/>
    <property type="match status" value="1"/>
</dbReference>
<dbReference type="Gene3D" id="2.60.40.420">
    <property type="entry name" value="Cupredoxins - blue copper proteins"/>
    <property type="match status" value="2"/>
</dbReference>
<keyword evidence="10" id="KW-1185">Reference proteome</keyword>
<accession>A0A1Y0IU67</accession>
<keyword evidence="2" id="KW-0560">Oxidoreductase</keyword>
<dbReference type="KEGG" id="tum:CBW65_12790"/>
<evidence type="ECO:0000313" key="10">
    <source>
        <dbReference type="Proteomes" id="UP000195437"/>
    </source>
</evidence>
<feature type="domain" description="Plastocyanin-like" evidence="8">
    <location>
        <begin position="55"/>
        <end position="169"/>
    </location>
</feature>
<dbReference type="InterPro" id="IPR045087">
    <property type="entry name" value="Cu-oxidase_fam"/>
</dbReference>
<keyword evidence="3" id="KW-0186">Copper</keyword>
<dbReference type="InterPro" id="IPR001117">
    <property type="entry name" value="Cu-oxidase_2nd"/>
</dbReference>
<dbReference type="Pfam" id="PF07731">
    <property type="entry name" value="Cu-oxidase_2"/>
    <property type="match status" value="1"/>
</dbReference>
<evidence type="ECO:0000259" key="8">
    <source>
        <dbReference type="Pfam" id="PF07732"/>
    </source>
</evidence>
<feature type="domain" description="Plastocyanin-like" evidence="7">
    <location>
        <begin position="391"/>
        <end position="496"/>
    </location>
</feature>
<dbReference type="RefSeq" id="WP_087459221.1">
    <property type="nucleotide sequence ID" value="NZ_CP021434.1"/>
</dbReference>
<keyword evidence="1" id="KW-0479">Metal-binding</keyword>
<dbReference type="AlphaFoldDB" id="A0A1Y0IU67"/>
<evidence type="ECO:0000256" key="4">
    <source>
        <dbReference type="SAM" id="MobiDB-lite"/>
    </source>
</evidence>
<feature type="region of interest" description="Disordered" evidence="4">
    <location>
        <begin position="195"/>
        <end position="221"/>
    </location>
</feature>
<feature type="domain" description="Plastocyanin-like" evidence="6">
    <location>
        <begin position="230"/>
        <end position="321"/>
    </location>
</feature>
<dbReference type="PROSITE" id="PS00079">
    <property type="entry name" value="MULTICOPPER_OXIDASE1"/>
    <property type="match status" value="1"/>
</dbReference>
<dbReference type="CDD" id="cd04202">
    <property type="entry name" value="CuRO_D2_2dMcoN_like"/>
    <property type="match status" value="1"/>
</dbReference>
<dbReference type="GO" id="GO:0016491">
    <property type="term" value="F:oxidoreductase activity"/>
    <property type="evidence" value="ECO:0007669"/>
    <property type="project" value="UniProtKB-KW"/>
</dbReference>
<evidence type="ECO:0000259" key="7">
    <source>
        <dbReference type="Pfam" id="PF07731"/>
    </source>
</evidence>
<proteinExistence type="predicted"/>
<dbReference type="GO" id="GO:0005507">
    <property type="term" value="F:copper ion binding"/>
    <property type="evidence" value="ECO:0007669"/>
    <property type="project" value="InterPro"/>
</dbReference>
<dbReference type="CDD" id="cd13860">
    <property type="entry name" value="CuRO_1_2dMco_1"/>
    <property type="match status" value="1"/>
</dbReference>
<evidence type="ECO:0000256" key="2">
    <source>
        <dbReference type="ARBA" id="ARBA00023002"/>
    </source>
</evidence>
<evidence type="ECO:0000313" key="9">
    <source>
        <dbReference type="EMBL" id="ARU63890.1"/>
    </source>
</evidence>
<dbReference type="InterPro" id="IPR011707">
    <property type="entry name" value="Cu-oxidase-like_N"/>
</dbReference>
<evidence type="ECO:0000256" key="3">
    <source>
        <dbReference type="ARBA" id="ARBA00023008"/>
    </source>
</evidence>
<dbReference type="InterPro" id="IPR011706">
    <property type="entry name" value="Cu-oxidase_C"/>
</dbReference>
<dbReference type="InterPro" id="IPR033138">
    <property type="entry name" value="Cu_oxidase_CS"/>
</dbReference>
<feature type="signal peptide" evidence="5">
    <location>
        <begin position="1"/>
        <end position="19"/>
    </location>
</feature>
<dbReference type="InterPro" id="IPR008972">
    <property type="entry name" value="Cupredoxin"/>
</dbReference>
<sequence length="515" mass="55942">MSKTIMLSLFSGLAVIAAAYGGYDVLTKQASTEVLQGVEKQDAQGAYQEYVVEAREAKWELKAGEKISAWTFNGSVPGSELRVQEGERVKVVLKNTLEQPVSIHWHGYPVPNAMDGIPGVTQNAVQPGASFTYEFTATVPGTYWYHSHQDSATQVDRGLYGALVVESKEQKVKYDREFTLLLDEWSTEMLGAEQEATGHSGHGGGTTSGMDHSGHSDTSAPALSHDEMMQQMYNIFTVNGKAGGEIEPLQVKKGEKIKLRLINAGFQTHQLNLTNQTFKITHLDGQPLQSSPDVSGALLAIAPGERYDVELTAGANFGILCANDSPAKADMAVHVEVDGNDSHEYAAPAVELSPLDITAYGKAASVNANVKYDLETTLLLNNKVVHKDGKSQEVYTINGNIHPDIPPLRVKKGQVVKVAMTNEGTSDHPMHLHGHFFQVLSKNGQPLQGTPLLKDTLNVKPGETYEVAFTADNDGNWMFHCHDLHHAAAGMMTTVEYDGYQPGFVPDPKAGNRSE</sequence>
<dbReference type="InterPro" id="IPR002355">
    <property type="entry name" value="Cu_oxidase_Cu_BS"/>
</dbReference>
<evidence type="ECO:0000256" key="1">
    <source>
        <dbReference type="ARBA" id="ARBA00022723"/>
    </source>
</evidence>
<name>A0A1Y0IU67_9BACL</name>
<dbReference type="PANTHER" id="PTHR11709">
    <property type="entry name" value="MULTI-COPPER OXIDASE"/>
    <property type="match status" value="1"/>
</dbReference>
<protein>
    <submittedName>
        <fullName evidence="9">Copper oxidase</fullName>
    </submittedName>
</protein>
<dbReference type="OrthoDB" id="9757546at2"/>
<organism evidence="9 10">
    <name type="scientific">Tumebacillus avium</name>
    <dbReference type="NCBI Taxonomy" id="1903704"/>
    <lineage>
        <taxon>Bacteria</taxon>
        <taxon>Bacillati</taxon>
        <taxon>Bacillota</taxon>
        <taxon>Bacilli</taxon>
        <taxon>Bacillales</taxon>
        <taxon>Alicyclobacillaceae</taxon>
        <taxon>Tumebacillus</taxon>
    </lineage>
</organism>
<dbReference type="EMBL" id="CP021434">
    <property type="protein sequence ID" value="ARU63890.1"/>
    <property type="molecule type" value="Genomic_DNA"/>
</dbReference>
<dbReference type="PROSITE" id="PS00080">
    <property type="entry name" value="MULTICOPPER_OXIDASE2"/>
    <property type="match status" value="1"/>
</dbReference>
<evidence type="ECO:0000256" key="5">
    <source>
        <dbReference type="SAM" id="SignalP"/>
    </source>
</evidence>
<dbReference type="PANTHER" id="PTHR11709:SF394">
    <property type="entry name" value="FI03373P-RELATED"/>
    <property type="match status" value="1"/>
</dbReference>
<keyword evidence="5" id="KW-0732">Signal</keyword>
<evidence type="ECO:0000259" key="6">
    <source>
        <dbReference type="Pfam" id="PF00394"/>
    </source>
</evidence>
<dbReference type="SUPFAM" id="SSF49503">
    <property type="entry name" value="Cupredoxins"/>
    <property type="match status" value="3"/>
</dbReference>
<feature type="chain" id="PRO_5039554127" evidence="5">
    <location>
        <begin position="20"/>
        <end position="515"/>
    </location>
</feature>
<reference evidence="10" key="1">
    <citation type="submission" date="2017-05" db="EMBL/GenBank/DDBJ databases">
        <authorList>
            <person name="Sung H."/>
        </authorList>
    </citation>
    <scope>NUCLEOTIDE SEQUENCE [LARGE SCALE GENOMIC DNA]</scope>
    <source>
        <strain evidence="10">AR23208</strain>
    </source>
</reference>
<gene>
    <name evidence="9" type="ORF">CBW65_12790</name>
</gene>
<dbReference type="Pfam" id="PF00394">
    <property type="entry name" value="Cu-oxidase"/>
    <property type="match status" value="1"/>
</dbReference>
<dbReference type="Proteomes" id="UP000195437">
    <property type="component" value="Chromosome"/>
</dbReference>